<reference evidence="3" key="1">
    <citation type="journal article" date="2019" name="Int. J. Syst. Evol. Microbiol.">
        <title>The Global Catalogue of Microorganisms (GCM) 10K type strain sequencing project: providing services to taxonomists for standard genome sequencing and annotation.</title>
        <authorList>
            <consortium name="The Broad Institute Genomics Platform"/>
            <consortium name="The Broad Institute Genome Sequencing Center for Infectious Disease"/>
            <person name="Wu L."/>
            <person name="Ma J."/>
        </authorList>
    </citation>
    <scope>NUCLEOTIDE SEQUENCE [LARGE SCALE GENOMIC DNA]</scope>
    <source>
        <strain evidence="3">JCM 17316</strain>
    </source>
</reference>
<organism evidence="2 3">
    <name type="scientific">Actinomadura keratinilytica</name>
    <dbReference type="NCBI Taxonomy" id="547461"/>
    <lineage>
        <taxon>Bacteria</taxon>
        <taxon>Bacillati</taxon>
        <taxon>Actinomycetota</taxon>
        <taxon>Actinomycetes</taxon>
        <taxon>Streptosporangiales</taxon>
        <taxon>Thermomonosporaceae</taxon>
        <taxon>Actinomadura</taxon>
    </lineage>
</organism>
<feature type="compositionally biased region" description="Basic and acidic residues" evidence="1">
    <location>
        <begin position="221"/>
        <end position="230"/>
    </location>
</feature>
<proteinExistence type="predicted"/>
<evidence type="ECO:0000256" key="1">
    <source>
        <dbReference type="SAM" id="MobiDB-lite"/>
    </source>
</evidence>
<feature type="compositionally biased region" description="Basic and acidic residues" evidence="1">
    <location>
        <begin position="141"/>
        <end position="151"/>
    </location>
</feature>
<keyword evidence="3" id="KW-1185">Reference proteome</keyword>
<evidence type="ECO:0000313" key="2">
    <source>
        <dbReference type="EMBL" id="GAA4149540.1"/>
    </source>
</evidence>
<feature type="region of interest" description="Disordered" evidence="1">
    <location>
        <begin position="1"/>
        <end position="262"/>
    </location>
</feature>
<gene>
    <name evidence="2" type="ORF">GCM10022416_44980</name>
</gene>
<sequence>MPGAVIQPKHGGQADVAAEAPPMQPFRPDHLPTRGRRRPVPVVDAVGEAEDCTRPQALLSGPAEETERAVDGSAIDGRGPDTTDEQAARHPAAPGGPGEPGLRQRSPSAVPSHFSERPAVRSDGRQAASSTGCGGNGARAAGDDRSDDAPAKARTRPGQGTAEGAARLDDDFHPPEEQPIVPENASTPSGLPVRVPQANLAPPLRTAAEEEDERQDEEPDEPGRSPEEVLRIMGSYQKGTRRGRDEAARMMGTRAAEGEDDH</sequence>
<protein>
    <submittedName>
        <fullName evidence="2">Uncharacterized protein</fullName>
    </submittedName>
</protein>
<evidence type="ECO:0000313" key="3">
    <source>
        <dbReference type="Proteomes" id="UP001500266"/>
    </source>
</evidence>
<feature type="compositionally biased region" description="Acidic residues" evidence="1">
    <location>
        <begin position="209"/>
        <end position="220"/>
    </location>
</feature>
<accession>A0ABP7Z7Y5</accession>
<feature type="compositionally biased region" description="Basic and acidic residues" evidence="1">
    <location>
        <begin position="166"/>
        <end position="176"/>
    </location>
</feature>
<dbReference type="RefSeq" id="WP_345023509.1">
    <property type="nucleotide sequence ID" value="NZ_BAABDO010000080.1"/>
</dbReference>
<name>A0ABP7Z7Y5_9ACTN</name>
<comment type="caution">
    <text evidence="2">The sequence shown here is derived from an EMBL/GenBank/DDBJ whole genome shotgun (WGS) entry which is preliminary data.</text>
</comment>
<dbReference type="EMBL" id="BAABDO010000080">
    <property type="protein sequence ID" value="GAA4149540.1"/>
    <property type="molecule type" value="Genomic_DNA"/>
</dbReference>
<dbReference type="Proteomes" id="UP001500266">
    <property type="component" value="Unassembled WGS sequence"/>
</dbReference>
<feature type="compositionally biased region" description="Basic and acidic residues" evidence="1">
    <location>
        <begin position="114"/>
        <end position="124"/>
    </location>
</feature>